<evidence type="ECO:0000313" key="1">
    <source>
        <dbReference type="EMBL" id="KKY32156.1"/>
    </source>
</evidence>
<comment type="caution">
    <text evidence="1">The sequence shown here is derived from an EMBL/GenBank/DDBJ whole genome shotgun (WGS) entry which is preliminary data.</text>
</comment>
<reference evidence="1 2" key="2">
    <citation type="submission" date="2015-05" db="EMBL/GenBank/DDBJ databases">
        <authorList>
            <person name="Morales-Cruz A."/>
            <person name="Amrine K.C."/>
            <person name="Cantu D."/>
        </authorList>
    </citation>
    <scope>NUCLEOTIDE SEQUENCE [LARGE SCALE GENOMIC DNA]</scope>
    <source>
        <strain evidence="1">DA912</strain>
    </source>
</reference>
<dbReference type="AlphaFoldDB" id="A0A0G2FDC6"/>
<accession>A0A0G2FDC6</accession>
<evidence type="ECO:0000313" key="2">
    <source>
        <dbReference type="Proteomes" id="UP000034680"/>
    </source>
</evidence>
<name>A0A0G2FDC6_9PEZI</name>
<dbReference type="EMBL" id="LCUC01000339">
    <property type="protein sequence ID" value="KKY32156.1"/>
    <property type="molecule type" value="Genomic_DNA"/>
</dbReference>
<keyword evidence="2" id="KW-1185">Reference proteome</keyword>
<protein>
    <submittedName>
        <fullName evidence="1">Uncharacterized protein</fullName>
    </submittedName>
</protein>
<gene>
    <name evidence="1" type="ORF">UCDDA912_g07890</name>
</gene>
<sequence>MAPEVGFARTGKAVTYSPNDDITTYVGAINVLLSLKLPPLRLFNEQFYRAVRGAAPEWVAEDGMSYEKTFLAGVLLVVSPFRAHQLILDPEKYSYLKPASLIVPYFAESFWAKGFVKYQLDMLQLPRILRVRAKIDQEGRKQ</sequence>
<reference evidence="1 2" key="1">
    <citation type="submission" date="2015-05" db="EMBL/GenBank/DDBJ databases">
        <title>Distinctive expansion of gene families associated with plant cell wall degradation and secondary metabolism in the genomes of grapevine trunk pathogens.</title>
        <authorList>
            <person name="Lawrence D.P."/>
            <person name="Travadon R."/>
            <person name="Rolshausen P.E."/>
            <person name="Baumgartner K."/>
        </authorList>
    </citation>
    <scope>NUCLEOTIDE SEQUENCE [LARGE SCALE GENOMIC DNA]</scope>
    <source>
        <strain evidence="1">DA912</strain>
    </source>
</reference>
<dbReference type="Proteomes" id="UP000034680">
    <property type="component" value="Unassembled WGS sequence"/>
</dbReference>
<proteinExistence type="predicted"/>
<organism evidence="1 2">
    <name type="scientific">Diaporthe ampelina</name>
    <dbReference type="NCBI Taxonomy" id="1214573"/>
    <lineage>
        <taxon>Eukaryota</taxon>
        <taxon>Fungi</taxon>
        <taxon>Dikarya</taxon>
        <taxon>Ascomycota</taxon>
        <taxon>Pezizomycotina</taxon>
        <taxon>Sordariomycetes</taxon>
        <taxon>Sordariomycetidae</taxon>
        <taxon>Diaporthales</taxon>
        <taxon>Diaporthaceae</taxon>
        <taxon>Diaporthe</taxon>
    </lineage>
</organism>